<reference evidence="2 3" key="1">
    <citation type="journal article" date="2015" name="Genome Biol. Evol.">
        <title>Phylogenomic analyses indicate that early fungi evolved digesting cell walls of algal ancestors of land plants.</title>
        <authorList>
            <person name="Chang Y."/>
            <person name="Wang S."/>
            <person name="Sekimoto S."/>
            <person name="Aerts A.L."/>
            <person name="Choi C."/>
            <person name="Clum A."/>
            <person name="LaButti K.M."/>
            <person name="Lindquist E.A."/>
            <person name="Yee Ngan C."/>
            <person name="Ohm R.A."/>
            <person name="Salamov A.A."/>
            <person name="Grigoriev I.V."/>
            <person name="Spatafora J.W."/>
            <person name="Berbee M.L."/>
        </authorList>
    </citation>
    <scope>NUCLEOTIDE SEQUENCE [LARGE SCALE GENOMIC DNA]</scope>
    <source>
        <strain evidence="2 3">NRRL 28638</strain>
    </source>
</reference>
<accession>A0A137PDH4</accession>
<protein>
    <submittedName>
        <fullName evidence="2">Uncharacterized protein</fullName>
    </submittedName>
</protein>
<dbReference type="AlphaFoldDB" id="A0A137PDH4"/>
<feature type="coiled-coil region" evidence="1">
    <location>
        <begin position="177"/>
        <end position="204"/>
    </location>
</feature>
<evidence type="ECO:0000256" key="1">
    <source>
        <dbReference type="SAM" id="Coils"/>
    </source>
</evidence>
<organism evidence="2 3">
    <name type="scientific">Conidiobolus coronatus (strain ATCC 28846 / CBS 209.66 / NRRL 28638)</name>
    <name type="common">Delacroixia coronata</name>
    <dbReference type="NCBI Taxonomy" id="796925"/>
    <lineage>
        <taxon>Eukaryota</taxon>
        <taxon>Fungi</taxon>
        <taxon>Fungi incertae sedis</taxon>
        <taxon>Zoopagomycota</taxon>
        <taxon>Entomophthoromycotina</taxon>
        <taxon>Entomophthoromycetes</taxon>
        <taxon>Entomophthorales</taxon>
        <taxon>Ancylistaceae</taxon>
        <taxon>Conidiobolus</taxon>
    </lineage>
</organism>
<evidence type="ECO:0000313" key="3">
    <source>
        <dbReference type="Proteomes" id="UP000070444"/>
    </source>
</evidence>
<sequence length="311" mass="35390">MVKIIDKNRGISKRLKKPSNASGGAIDRMPQNLSKKLVKNNLKSKKGGVEELEEDDEEIDISKNPNIEEALFSLVPTIRTITQNRGQPWVGMNSDLKSLIISGIREATYNTLNTVGKGSRDYGKVSNQLNMINAQLYLHLNQLTIPKPLNDQFNPKHLNQSQTTYLDRQLSQKLNEKVELRRLIKEEGQKLKELELDLKRFGKKRGQNLRFWESNIASKFSPLILDNLPTYVGGSDGLLNMSGNKEEENKEEGNNMAMTVRDFVLDQGDEQLMNSHLTKISEQLGKLRLNTDEVDGIVNYLEFQNNNFMES</sequence>
<evidence type="ECO:0000313" key="2">
    <source>
        <dbReference type="EMBL" id="KXN73056.1"/>
    </source>
</evidence>
<dbReference type="EMBL" id="KQ964442">
    <property type="protein sequence ID" value="KXN73056.1"/>
    <property type="molecule type" value="Genomic_DNA"/>
</dbReference>
<gene>
    <name evidence="2" type="ORF">CONCODRAFT_77509</name>
</gene>
<keyword evidence="3" id="KW-1185">Reference proteome</keyword>
<name>A0A137PDH4_CONC2</name>
<dbReference type="Proteomes" id="UP000070444">
    <property type="component" value="Unassembled WGS sequence"/>
</dbReference>
<proteinExistence type="predicted"/>
<keyword evidence="1" id="KW-0175">Coiled coil</keyword>